<dbReference type="AlphaFoldDB" id="A0A662DHM8"/>
<comment type="caution">
    <text evidence="3">The sequence shown here is derived from an EMBL/GenBank/DDBJ whole genome shotgun (WGS) entry which is preliminary data.</text>
</comment>
<name>A0A662DHM8_UNCAE</name>
<accession>A0A662DHM8</accession>
<dbReference type="SUPFAM" id="SSF47413">
    <property type="entry name" value="lambda repressor-like DNA-binding domains"/>
    <property type="match status" value="1"/>
</dbReference>
<dbReference type="EMBL" id="QMQA01000097">
    <property type="protein sequence ID" value="RLE13416.1"/>
    <property type="molecule type" value="Genomic_DNA"/>
</dbReference>
<dbReference type="Gene3D" id="1.10.260.40">
    <property type="entry name" value="lambda repressor-like DNA-binding domains"/>
    <property type="match status" value="1"/>
</dbReference>
<dbReference type="PROSITE" id="PS50943">
    <property type="entry name" value="HTH_CROC1"/>
    <property type="match status" value="1"/>
</dbReference>
<evidence type="ECO:0000313" key="3">
    <source>
        <dbReference type="EMBL" id="RLE13416.1"/>
    </source>
</evidence>
<dbReference type="SMART" id="SM00530">
    <property type="entry name" value="HTH_XRE"/>
    <property type="match status" value="1"/>
</dbReference>
<reference evidence="3 4" key="1">
    <citation type="submission" date="2018-06" db="EMBL/GenBank/DDBJ databases">
        <title>Extensive metabolic versatility and redundancy in microbially diverse, dynamic hydrothermal sediments.</title>
        <authorList>
            <person name="Dombrowski N."/>
            <person name="Teske A."/>
            <person name="Baker B.J."/>
        </authorList>
    </citation>
    <scope>NUCLEOTIDE SEQUENCE [LARGE SCALE GENOMIC DNA]</scope>
    <source>
        <strain evidence="3">B3_G15</strain>
    </source>
</reference>
<protein>
    <recommendedName>
        <fullName evidence="2">HTH cro/C1-type domain-containing protein</fullName>
    </recommendedName>
</protein>
<proteinExistence type="predicted"/>
<dbReference type="GO" id="GO:0003677">
    <property type="term" value="F:DNA binding"/>
    <property type="evidence" value="ECO:0007669"/>
    <property type="project" value="UniProtKB-KW"/>
</dbReference>
<dbReference type="PANTHER" id="PTHR46558:SF4">
    <property type="entry name" value="DNA-BIDING PHAGE PROTEIN"/>
    <property type="match status" value="1"/>
</dbReference>
<sequence length="82" mass="9668">MDNPLKKYREKRKLKQLDLALLLGVSEMQISHWERGARIPPQEVINKLAEILKVDSKILHQELKTFHEQKRKGLKEKLGLRS</sequence>
<evidence type="ECO:0000259" key="2">
    <source>
        <dbReference type="PROSITE" id="PS50943"/>
    </source>
</evidence>
<evidence type="ECO:0000313" key="4">
    <source>
        <dbReference type="Proteomes" id="UP000280417"/>
    </source>
</evidence>
<dbReference type="Proteomes" id="UP000280417">
    <property type="component" value="Unassembled WGS sequence"/>
</dbReference>
<dbReference type="InterPro" id="IPR001387">
    <property type="entry name" value="Cro/C1-type_HTH"/>
</dbReference>
<organism evidence="3 4">
    <name type="scientific">Aerophobetes bacterium</name>
    <dbReference type="NCBI Taxonomy" id="2030807"/>
    <lineage>
        <taxon>Bacteria</taxon>
        <taxon>Candidatus Aerophobota</taxon>
    </lineage>
</organism>
<keyword evidence="1" id="KW-0238">DNA-binding</keyword>
<feature type="domain" description="HTH cro/C1-type" evidence="2">
    <location>
        <begin position="5"/>
        <end position="59"/>
    </location>
</feature>
<dbReference type="PANTHER" id="PTHR46558">
    <property type="entry name" value="TRACRIPTIONAL REGULATORY PROTEIN-RELATED-RELATED"/>
    <property type="match status" value="1"/>
</dbReference>
<gene>
    <name evidence="3" type="ORF">DRJ04_04350</name>
</gene>
<dbReference type="CDD" id="cd00093">
    <property type="entry name" value="HTH_XRE"/>
    <property type="match status" value="1"/>
</dbReference>
<dbReference type="Pfam" id="PF01381">
    <property type="entry name" value="HTH_3"/>
    <property type="match status" value="1"/>
</dbReference>
<dbReference type="InterPro" id="IPR010982">
    <property type="entry name" value="Lambda_DNA-bd_dom_sf"/>
</dbReference>
<evidence type="ECO:0000256" key="1">
    <source>
        <dbReference type="ARBA" id="ARBA00023125"/>
    </source>
</evidence>